<keyword evidence="3 7" id="KW-1133">Transmembrane helix</keyword>
<keyword evidence="9" id="KW-1185">Reference proteome</keyword>
<gene>
    <name evidence="8" type="ORF">K505DRAFT_330379</name>
</gene>
<evidence type="ECO:0008006" key="10">
    <source>
        <dbReference type="Google" id="ProtNLM"/>
    </source>
</evidence>
<feature type="transmembrane region" description="Helical" evidence="7">
    <location>
        <begin position="32"/>
        <end position="55"/>
    </location>
</feature>
<keyword evidence="4" id="KW-0443">Lipid metabolism</keyword>
<proteinExistence type="predicted"/>
<dbReference type="PANTHER" id="PTHR23063:SF60">
    <property type="entry name" value="LYSOPHOSPHATIDIC ACID:OLEOYL-COA ACYLTRANSFERASE 1"/>
    <property type="match status" value="1"/>
</dbReference>
<evidence type="ECO:0000256" key="1">
    <source>
        <dbReference type="ARBA" id="ARBA00022679"/>
    </source>
</evidence>
<organism evidence="8 9">
    <name type="scientific">Melanomma pulvis-pyrius CBS 109.77</name>
    <dbReference type="NCBI Taxonomy" id="1314802"/>
    <lineage>
        <taxon>Eukaryota</taxon>
        <taxon>Fungi</taxon>
        <taxon>Dikarya</taxon>
        <taxon>Ascomycota</taxon>
        <taxon>Pezizomycotina</taxon>
        <taxon>Dothideomycetes</taxon>
        <taxon>Pleosporomycetidae</taxon>
        <taxon>Pleosporales</taxon>
        <taxon>Melanommataceae</taxon>
        <taxon>Melanomma</taxon>
    </lineage>
</organism>
<keyword evidence="2 7" id="KW-0812">Transmembrane</keyword>
<dbReference type="PANTHER" id="PTHR23063">
    <property type="entry name" value="PHOSPHOLIPID ACYLTRANSFERASE"/>
    <property type="match status" value="1"/>
</dbReference>
<dbReference type="EMBL" id="MU002471">
    <property type="protein sequence ID" value="KAF2786415.1"/>
    <property type="molecule type" value="Genomic_DNA"/>
</dbReference>
<dbReference type="GO" id="GO:0006629">
    <property type="term" value="P:lipid metabolic process"/>
    <property type="evidence" value="ECO:0007669"/>
    <property type="project" value="UniProtKB-KW"/>
</dbReference>
<dbReference type="Proteomes" id="UP000799757">
    <property type="component" value="Unassembled WGS sequence"/>
</dbReference>
<evidence type="ECO:0000256" key="7">
    <source>
        <dbReference type="SAM" id="Phobius"/>
    </source>
</evidence>
<evidence type="ECO:0000313" key="8">
    <source>
        <dbReference type="EMBL" id="KAF2786415.1"/>
    </source>
</evidence>
<sequence length="342" mass="38386">MEKYSQFRDKGTAIAPFLPIPTPPTSAIWTPVHVLLLLVRVPAVLFLSVFYFLILEWLPVGEVVRKCVLWVLLVVPGVWWVDLQVDGVKRGKLAEAQDHLPHPGTIIASSFISPLDPLYLAGIFCPIFTRSYPSTRKVERISLFRAILLAFSHPRLAPANPESLVTLKELQDKNPRSIICVFPECTTTNGRGILPISPSLLTADPRTRIYPVNLRYTPGDITTPVPGNVLGWFWRLLSKPTHCMRVRIARSMYNNPGLDSPRKEKAEVSGASLESDEDDIFNEPQLRNGGKGEGWAGGVTEQEQKVLDRVGEDLARLGRVKRVGLGVLEKVEFVRVWTKRRR</sequence>
<protein>
    <recommendedName>
        <fullName evidence="10">Phospholipid/glycerol acyltransferase domain-containing protein</fullName>
    </recommendedName>
</protein>
<dbReference type="AlphaFoldDB" id="A0A6A6WR88"/>
<feature type="transmembrane region" description="Helical" evidence="7">
    <location>
        <begin position="105"/>
        <end position="128"/>
    </location>
</feature>
<dbReference type="OrthoDB" id="272512at2759"/>
<evidence type="ECO:0000256" key="5">
    <source>
        <dbReference type="ARBA" id="ARBA00023136"/>
    </source>
</evidence>
<feature type="transmembrane region" description="Helical" evidence="7">
    <location>
        <begin position="67"/>
        <end position="85"/>
    </location>
</feature>
<name>A0A6A6WR88_9PLEO</name>
<evidence type="ECO:0000256" key="3">
    <source>
        <dbReference type="ARBA" id="ARBA00022989"/>
    </source>
</evidence>
<keyword evidence="6" id="KW-0012">Acyltransferase</keyword>
<evidence type="ECO:0000256" key="4">
    <source>
        <dbReference type="ARBA" id="ARBA00023098"/>
    </source>
</evidence>
<reference evidence="8" key="1">
    <citation type="journal article" date="2020" name="Stud. Mycol.">
        <title>101 Dothideomycetes genomes: a test case for predicting lifestyles and emergence of pathogens.</title>
        <authorList>
            <person name="Haridas S."/>
            <person name="Albert R."/>
            <person name="Binder M."/>
            <person name="Bloem J."/>
            <person name="Labutti K."/>
            <person name="Salamov A."/>
            <person name="Andreopoulos B."/>
            <person name="Baker S."/>
            <person name="Barry K."/>
            <person name="Bills G."/>
            <person name="Bluhm B."/>
            <person name="Cannon C."/>
            <person name="Castanera R."/>
            <person name="Culley D."/>
            <person name="Daum C."/>
            <person name="Ezra D."/>
            <person name="Gonzalez J."/>
            <person name="Henrissat B."/>
            <person name="Kuo A."/>
            <person name="Liang C."/>
            <person name="Lipzen A."/>
            <person name="Lutzoni F."/>
            <person name="Magnuson J."/>
            <person name="Mondo S."/>
            <person name="Nolan M."/>
            <person name="Ohm R."/>
            <person name="Pangilinan J."/>
            <person name="Park H.-J."/>
            <person name="Ramirez L."/>
            <person name="Alfaro M."/>
            <person name="Sun H."/>
            <person name="Tritt A."/>
            <person name="Yoshinaga Y."/>
            <person name="Zwiers L.-H."/>
            <person name="Turgeon B."/>
            <person name="Goodwin S."/>
            <person name="Spatafora J."/>
            <person name="Crous P."/>
            <person name="Grigoriev I."/>
        </authorList>
    </citation>
    <scope>NUCLEOTIDE SEQUENCE</scope>
    <source>
        <strain evidence="8">CBS 109.77</strain>
    </source>
</reference>
<keyword evidence="1" id="KW-0808">Transferase</keyword>
<evidence type="ECO:0000256" key="2">
    <source>
        <dbReference type="ARBA" id="ARBA00022692"/>
    </source>
</evidence>
<accession>A0A6A6WR88</accession>
<evidence type="ECO:0000256" key="6">
    <source>
        <dbReference type="ARBA" id="ARBA00023315"/>
    </source>
</evidence>
<keyword evidence="5 7" id="KW-0472">Membrane</keyword>
<evidence type="ECO:0000313" key="9">
    <source>
        <dbReference type="Proteomes" id="UP000799757"/>
    </source>
</evidence>
<dbReference type="GO" id="GO:0016746">
    <property type="term" value="F:acyltransferase activity"/>
    <property type="evidence" value="ECO:0007669"/>
    <property type="project" value="UniProtKB-KW"/>
</dbReference>